<dbReference type="Gene3D" id="3.10.560.10">
    <property type="entry name" value="Outer membrane lipoprotein wza domain like"/>
    <property type="match status" value="2"/>
</dbReference>
<keyword evidence="4" id="KW-1185">Reference proteome</keyword>
<dbReference type="InterPro" id="IPR003715">
    <property type="entry name" value="Poly_export_N"/>
</dbReference>
<reference evidence="3" key="2">
    <citation type="submission" date="2020-09" db="EMBL/GenBank/DDBJ databases">
        <authorList>
            <person name="Sun Q."/>
            <person name="Kim S."/>
        </authorList>
    </citation>
    <scope>NUCLEOTIDE SEQUENCE</scope>
    <source>
        <strain evidence="3">KCTC 23714</strain>
    </source>
</reference>
<accession>A0A918MIP4</accession>
<dbReference type="Pfam" id="PF02563">
    <property type="entry name" value="Poly_export"/>
    <property type="match status" value="1"/>
</dbReference>
<comment type="caution">
    <text evidence="3">The sequence shown here is derived from an EMBL/GenBank/DDBJ whole genome shotgun (WGS) entry which is preliminary data.</text>
</comment>
<feature type="domain" description="Polysaccharide export protein N-terminal" evidence="2">
    <location>
        <begin position="110"/>
        <end position="189"/>
    </location>
</feature>
<gene>
    <name evidence="3" type="ORF">GCM10011452_11940</name>
</gene>
<dbReference type="Gene3D" id="3.30.1950.10">
    <property type="entry name" value="wza like domain"/>
    <property type="match status" value="1"/>
</dbReference>
<reference evidence="3" key="1">
    <citation type="journal article" date="2014" name="Int. J. Syst. Evol. Microbiol.">
        <title>Complete genome sequence of Corynebacterium casei LMG S-19264T (=DSM 44701T), isolated from a smear-ripened cheese.</title>
        <authorList>
            <consortium name="US DOE Joint Genome Institute (JGI-PGF)"/>
            <person name="Walter F."/>
            <person name="Albersmeier A."/>
            <person name="Kalinowski J."/>
            <person name="Ruckert C."/>
        </authorList>
    </citation>
    <scope>NUCLEOTIDE SEQUENCE</scope>
    <source>
        <strain evidence="3">KCTC 23714</strain>
    </source>
</reference>
<dbReference type="PANTHER" id="PTHR33619">
    <property type="entry name" value="POLYSACCHARIDE EXPORT PROTEIN GFCE-RELATED"/>
    <property type="match status" value="1"/>
</dbReference>
<dbReference type="InterPro" id="IPR049712">
    <property type="entry name" value="Poly_export"/>
</dbReference>
<evidence type="ECO:0000313" key="4">
    <source>
        <dbReference type="Proteomes" id="UP000628984"/>
    </source>
</evidence>
<dbReference type="EMBL" id="BMYQ01000002">
    <property type="protein sequence ID" value="GGW25678.1"/>
    <property type="molecule type" value="Genomic_DNA"/>
</dbReference>
<dbReference type="PANTHER" id="PTHR33619:SF3">
    <property type="entry name" value="POLYSACCHARIDE EXPORT PROTEIN GFCE-RELATED"/>
    <property type="match status" value="1"/>
</dbReference>
<proteinExistence type="predicted"/>
<dbReference type="AlphaFoldDB" id="A0A918MIP4"/>
<evidence type="ECO:0000313" key="3">
    <source>
        <dbReference type="EMBL" id="GGW25678.1"/>
    </source>
</evidence>
<keyword evidence="1" id="KW-0732">Signal</keyword>
<organism evidence="3 4">
    <name type="scientific">Gemmobacter lanyuensis</name>
    <dbReference type="NCBI Taxonomy" id="1054497"/>
    <lineage>
        <taxon>Bacteria</taxon>
        <taxon>Pseudomonadati</taxon>
        <taxon>Pseudomonadota</taxon>
        <taxon>Alphaproteobacteria</taxon>
        <taxon>Rhodobacterales</taxon>
        <taxon>Paracoccaceae</taxon>
        <taxon>Gemmobacter</taxon>
    </lineage>
</organism>
<dbReference type="Proteomes" id="UP000628984">
    <property type="component" value="Unassembled WGS sequence"/>
</dbReference>
<evidence type="ECO:0000259" key="2">
    <source>
        <dbReference type="Pfam" id="PF02563"/>
    </source>
</evidence>
<evidence type="ECO:0000256" key="1">
    <source>
        <dbReference type="ARBA" id="ARBA00022729"/>
    </source>
</evidence>
<dbReference type="GO" id="GO:0015159">
    <property type="term" value="F:polysaccharide transmembrane transporter activity"/>
    <property type="evidence" value="ECO:0007669"/>
    <property type="project" value="InterPro"/>
</dbReference>
<sequence length="403" mass="42855">MLNPERLPCILHGTVKSTPRTGVVSAGSQMRLFSGKVLLLTVSLFALAACGDAPGGAPQAKEILRGAQAEDADFAVVPVTRATLPQLSKWPQSSSQPVSGWLEKSSGPASQIIQAGDMLDLSIWDNGESSLLAQKGQKAVELRSIRVSSAGDVFLPYVDQVYVAKMTPDAARETIQKRFAEISTTAQVQLNHQPGRESSVDLISGVSKPGNFPLPDRNVSVLSLIALGGGVEAHLTNPQVRLMRGSKLYGISLDRLLKSPALDTTLRGGDKVYVESDERYFLSLGAASKEAQIPFPDDQVTALDAASLIGGFADNRANPKGVLVLRNYDGSDVRSDGTGPSKERTIFSFDLTSADGLFSAGEFQIANKDLVLVTESSVVQNGTVISVMYDALGIGLRARSLRN</sequence>
<protein>
    <submittedName>
        <fullName evidence="3">Polysaccharide biosynthesis protein</fullName>
    </submittedName>
</protein>
<name>A0A918MIP4_9RHOB</name>